<feature type="signal peptide" evidence="1">
    <location>
        <begin position="1"/>
        <end position="19"/>
    </location>
</feature>
<evidence type="ECO:0000256" key="1">
    <source>
        <dbReference type="SAM" id="SignalP"/>
    </source>
</evidence>
<protein>
    <recommendedName>
        <fullName evidence="2">GPI-anchored protein LLG1-like domain-containing protein</fullName>
    </recommendedName>
</protein>
<gene>
    <name evidence="3" type="ORF">POM88_009021</name>
</gene>
<dbReference type="InterPro" id="IPR039307">
    <property type="entry name" value="LORELEI-like"/>
</dbReference>
<reference evidence="3" key="1">
    <citation type="submission" date="2023-02" db="EMBL/GenBank/DDBJ databases">
        <title>Genome of toxic invasive species Heracleum sosnowskyi carries increased number of genes despite the absence of recent whole-genome duplications.</title>
        <authorList>
            <person name="Schelkunov M."/>
            <person name="Shtratnikova V."/>
            <person name="Makarenko M."/>
            <person name="Klepikova A."/>
            <person name="Omelchenko D."/>
            <person name="Novikova G."/>
            <person name="Obukhova E."/>
            <person name="Bogdanov V."/>
            <person name="Penin A."/>
            <person name="Logacheva M."/>
        </authorList>
    </citation>
    <scope>NUCLEOTIDE SEQUENCE</scope>
    <source>
        <strain evidence="3">Hsosn_3</strain>
        <tissue evidence="3">Leaf</tissue>
    </source>
</reference>
<feature type="domain" description="GPI-anchored protein LLG1-like" evidence="2">
    <location>
        <begin position="55"/>
        <end position="131"/>
    </location>
</feature>
<dbReference type="Proteomes" id="UP001237642">
    <property type="component" value="Unassembled WGS sequence"/>
</dbReference>
<accession>A0AAD8J8B7</accession>
<sequence length="305" mass="33362">MATIRLCSSIFKILFFSLSILPDISVPSFLSDDILESHSSVGRNLLQAKKACPVPFEFQNYTIITSQCQGPNYPTGPCCKSFKEFACPFADELNDLSNICSQVMFSYIDAKGNYSAGLFSSKCVEGKNGLDCSASLPPQPADNTSGILFLSLSLLVNLSISTFISDDIFGSQPSLGRNLLQAKQACPVNFEFQNYTVITSQCKGPQYLPKPCCDSFKEFACPYTDELNDLSNNCASTMFSYINVYGKYPPGLFSSFCREGKDGLDCTEYFKEDSANDASGVHIIGNQFQLITLTIACLVALFLVS</sequence>
<dbReference type="Pfam" id="PF26578">
    <property type="entry name" value="LLG1"/>
    <property type="match status" value="2"/>
</dbReference>
<organism evidence="3 4">
    <name type="scientific">Heracleum sosnowskyi</name>
    <dbReference type="NCBI Taxonomy" id="360622"/>
    <lineage>
        <taxon>Eukaryota</taxon>
        <taxon>Viridiplantae</taxon>
        <taxon>Streptophyta</taxon>
        <taxon>Embryophyta</taxon>
        <taxon>Tracheophyta</taxon>
        <taxon>Spermatophyta</taxon>
        <taxon>Magnoliopsida</taxon>
        <taxon>eudicotyledons</taxon>
        <taxon>Gunneridae</taxon>
        <taxon>Pentapetalae</taxon>
        <taxon>asterids</taxon>
        <taxon>campanulids</taxon>
        <taxon>Apiales</taxon>
        <taxon>Apiaceae</taxon>
        <taxon>Apioideae</taxon>
        <taxon>apioid superclade</taxon>
        <taxon>Tordylieae</taxon>
        <taxon>Tordyliinae</taxon>
        <taxon>Heracleum</taxon>
    </lineage>
</organism>
<comment type="caution">
    <text evidence="3">The sequence shown here is derived from an EMBL/GenBank/DDBJ whole genome shotgun (WGS) entry which is preliminary data.</text>
</comment>
<dbReference type="EMBL" id="JAUIZM010000002">
    <property type="protein sequence ID" value="KAK1399158.1"/>
    <property type="molecule type" value="Genomic_DNA"/>
</dbReference>
<reference evidence="3" key="2">
    <citation type="submission" date="2023-05" db="EMBL/GenBank/DDBJ databases">
        <authorList>
            <person name="Schelkunov M.I."/>
        </authorList>
    </citation>
    <scope>NUCLEOTIDE SEQUENCE</scope>
    <source>
        <strain evidence="3">Hsosn_3</strain>
        <tissue evidence="3">Leaf</tissue>
    </source>
</reference>
<proteinExistence type="predicted"/>
<evidence type="ECO:0000313" key="4">
    <source>
        <dbReference type="Proteomes" id="UP001237642"/>
    </source>
</evidence>
<feature type="chain" id="PRO_5042236379" description="GPI-anchored protein LLG1-like domain-containing protein" evidence="1">
    <location>
        <begin position="20"/>
        <end position="305"/>
    </location>
</feature>
<name>A0AAD8J8B7_9APIA</name>
<feature type="domain" description="GPI-anchored protein LLG1-like" evidence="2">
    <location>
        <begin position="188"/>
        <end position="265"/>
    </location>
</feature>
<evidence type="ECO:0000313" key="3">
    <source>
        <dbReference type="EMBL" id="KAK1399158.1"/>
    </source>
</evidence>
<keyword evidence="4" id="KW-1185">Reference proteome</keyword>
<keyword evidence="1" id="KW-0732">Signal</keyword>
<dbReference type="AlphaFoldDB" id="A0AAD8J8B7"/>
<dbReference type="PANTHER" id="PTHR31533">
    <property type="entry name" value="GPI-ANCHORED PROTEIN LLG1-RELATED-RELATED"/>
    <property type="match status" value="1"/>
</dbReference>
<evidence type="ECO:0000259" key="2">
    <source>
        <dbReference type="Pfam" id="PF26578"/>
    </source>
</evidence>
<dbReference type="PANTHER" id="PTHR31533:SF2">
    <property type="entry name" value="GPI-ANCHORED PROTEIN LLG1"/>
    <property type="match status" value="1"/>
</dbReference>
<dbReference type="InterPro" id="IPR058888">
    <property type="entry name" value="LLG1-like"/>
</dbReference>